<keyword evidence="4 7" id="KW-1133">Transmembrane helix</keyword>
<feature type="transmembrane region" description="Helical" evidence="7">
    <location>
        <begin position="38"/>
        <end position="59"/>
    </location>
</feature>
<evidence type="ECO:0000259" key="8">
    <source>
        <dbReference type="Pfam" id="PF04024"/>
    </source>
</evidence>
<dbReference type="EMBL" id="CP001807">
    <property type="protein sequence ID" value="ACY47917.1"/>
    <property type="molecule type" value="Genomic_DNA"/>
</dbReference>
<proteinExistence type="predicted"/>
<dbReference type="HOGENOM" id="CLU_1239424_0_0_10"/>
<dbReference type="STRING" id="518766.Rmar_1024"/>
<feature type="compositionally biased region" description="Low complexity" evidence="6">
    <location>
        <begin position="136"/>
        <end position="153"/>
    </location>
</feature>
<evidence type="ECO:0000256" key="7">
    <source>
        <dbReference type="SAM" id="Phobius"/>
    </source>
</evidence>
<feature type="transmembrane region" description="Helical" evidence="7">
    <location>
        <begin position="187"/>
        <end position="212"/>
    </location>
</feature>
<evidence type="ECO:0000256" key="3">
    <source>
        <dbReference type="ARBA" id="ARBA00022692"/>
    </source>
</evidence>
<comment type="subcellular location">
    <subcellularLocation>
        <location evidence="1">Cell membrane</location>
        <topology evidence="1">Single-pass membrane protein</topology>
    </subcellularLocation>
</comment>
<dbReference type="eggNOG" id="COG1983">
    <property type="taxonomic scope" value="Bacteria"/>
</dbReference>
<dbReference type="AlphaFoldDB" id="D0MHF9"/>
<protein>
    <submittedName>
        <fullName evidence="9">Phage shock protein C, PspC</fullName>
    </submittedName>
</protein>
<dbReference type="Pfam" id="PF04024">
    <property type="entry name" value="PspC"/>
    <property type="match status" value="1"/>
</dbReference>
<name>D0MHF9_RHOM4</name>
<evidence type="ECO:0000256" key="6">
    <source>
        <dbReference type="SAM" id="MobiDB-lite"/>
    </source>
</evidence>
<evidence type="ECO:0000256" key="1">
    <source>
        <dbReference type="ARBA" id="ARBA00004162"/>
    </source>
</evidence>
<keyword evidence="5 7" id="KW-0472">Membrane</keyword>
<dbReference type="KEGG" id="rmr:Rmar_1024"/>
<evidence type="ECO:0000313" key="10">
    <source>
        <dbReference type="Proteomes" id="UP000002221"/>
    </source>
</evidence>
<evidence type="ECO:0000256" key="5">
    <source>
        <dbReference type="ARBA" id="ARBA00023136"/>
    </source>
</evidence>
<dbReference type="InterPro" id="IPR052027">
    <property type="entry name" value="PspC"/>
</dbReference>
<sequence length="233" mass="25979">MHLEAEEAEALELEQLSDAELEQLLFGDESGATRRDSVWNLPTVAGLAMLLVGVVYVLQQMGLWSGVDVSTLVGFLPWVAALLIILLGLGVLSWRPRRRPRPRKKARPRQQKSLDELFDQPRKVFEELRTTFSSGKSTTAQTTTEATTTSPAETKSKRLVKSRDRMLAGVCGGIAEYLGWDPTLIRALFVLGAIFSSGFPFIIVYLILAWIMPEPDPLEKSKDDEPRITILPE</sequence>
<organism evidence="9 10">
    <name type="scientific">Rhodothermus marinus (strain ATCC 43812 / DSM 4252 / R-10)</name>
    <name type="common">Rhodothermus obamensis</name>
    <dbReference type="NCBI Taxonomy" id="518766"/>
    <lineage>
        <taxon>Bacteria</taxon>
        <taxon>Pseudomonadati</taxon>
        <taxon>Rhodothermota</taxon>
        <taxon>Rhodothermia</taxon>
        <taxon>Rhodothermales</taxon>
        <taxon>Rhodothermaceae</taxon>
        <taxon>Rhodothermus</taxon>
    </lineage>
</organism>
<keyword evidence="2" id="KW-1003">Cell membrane</keyword>
<keyword evidence="10" id="KW-1185">Reference proteome</keyword>
<dbReference type="InterPro" id="IPR007168">
    <property type="entry name" value="Phageshock_PspC_N"/>
</dbReference>
<evidence type="ECO:0000256" key="4">
    <source>
        <dbReference type="ARBA" id="ARBA00022989"/>
    </source>
</evidence>
<evidence type="ECO:0000313" key="9">
    <source>
        <dbReference type="EMBL" id="ACY47917.1"/>
    </source>
</evidence>
<reference evidence="9 10" key="1">
    <citation type="journal article" date="2009" name="Stand. Genomic Sci.">
        <title>Complete genome sequence of Rhodothermus marinus type strain (R-10).</title>
        <authorList>
            <person name="Nolan M."/>
            <person name="Tindall B.J."/>
            <person name="Pomrenke H."/>
            <person name="Lapidus A."/>
            <person name="Copeland A."/>
            <person name="Glavina Del Rio T."/>
            <person name="Lucas S."/>
            <person name="Chen F."/>
            <person name="Tice H."/>
            <person name="Cheng J.F."/>
            <person name="Saunders E."/>
            <person name="Han C."/>
            <person name="Bruce D."/>
            <person name="Goodwin L."/>
            <person name="Chain P."/>
            <person name="Pitluck S."/>
            <person name="Ovchinikova G."/>
            <person name="Pati A."/>
            <person name="Ivanova N."/>
            <person name="Mavromatis K."/>
            <person name="Chen A."/>
            <person name="Palaniappan K."/>
            <person name="Land M."/>
            <person name="Hauser L."/>
            <person name="Chang Y.J."/>
            <person name="Jeffries C.D."/>
            <person name="Brettin T."/>
            <person name="Goker M."/>
            <person name="Bristow J."/>
            <person name="Eisen J.A."/>
            <person name="Markowitz V."/>
            <person name="Hugenholtz P."/>
            <person name="Kyrpides N.C."/>
            <person name="Klenk H.P."/>
            <person name="Detter J.C."/>
        </authorList>
    </citation>
    <scope>NUCLEOTIDE SEQUENCE [LARGE SCALE GENOMIC DNA]</scope>
    <source>
        <strain evidence="10">ATCC 43812 / DSM 4252 / R-10</strain>
    </source>
</reference>
<dbReference type="PANTHER" id="PTHR33885">
    <property type="entry name" value="PHAGE SHOCK PROTEIN C"/>
    <property type="match status" value="1"/>
</dbReference>
<keyword evidence="3 7" id="KW-0812">Transmembrane</keyword>
<evidence type="ECO:0000256" key="2">
    <source>
        <dbReference type="ARBA" id="ARBA00022475"/>
    </source>
</evidence>
<feature type="domain" description="Phage shock protein PspC N-terminal" evidence="8">
    <location>
        <begin position="157"/>
        <end position="214"/>
    </location>
</feature>
<feature type="region of interest" description="Disordered" evidence="6">
    <location>
        <begin position="133"/>
        <end position="155"/>
    </location>
</feature>
<dbReference type="Proteomes" id="UP000002221">
    <property type="component" value="Chromosome"/>
</dbReference>
<accession>D0MHF9</accession>
<gene>
    <name evidence="9" type="ordered locus">Rmar_1024</name>
</gene>
<dbReference type="PANTHER" id="PTHR33885:SF3">
    <property type="entry name" value="PHAGE SHOCK PROTEIN C"/>
    <property type="match status" value="1"/>
</dbReference>
<dbReference type="GO" id="GO:0005886">
    <property type="term" value="C:plasma membrane"/>
    <property type="evidence" value="ECO:0007669"/>
    <property type="project" value="UniProtKB-SubCell"/>
</dbReference>
<feature type="transmembrane region" description="Helical" evidence="7">
    <location>
        <begin position="71"/>
        <end position="94"/>
    </location>
</feature>